<dbReference type="EMBL" id="BARS01039059">
    <property type="protein sequence ID" value="GAG15157.1"/>
    <property type="molecule type" value="Genomic_DNA"/>
</dbReference>
<accession>X0VVK1</accession>
<dbReference type="NCBIfam" id="TIGR00305">
    <property type="entry name" value="putative toxin-antitoxin system toxin component, PIN family"/>
    <property type="match status" value="1"/>
</dbReference>
<dbReference type="AlphaFoldDB" id="X0VVK1"/>
<dbReference type="InterPro" id="IPR002850">
    <property type="entry name" value="PIN_toxin-like"/>
</dbReference>
<dbReference type="Pfam" id="PF13470">
    <property type="entry name" value="PIN_3"/>
    <property type="match status" value="1"/>
</dbReference>
<dbReference type="SUPFAM" id="SSF88723">
    <property type="entry name" value="PIN domain-like"/>
    <property type="match status" value="1"/>
</dbReference>
<dbReference type="PANTHER" id="PTHR34610:SF3">
    <property type="entry name" value="SSL7007 PROTEIN"/>
    <property type="match status" value="1"/>
</dbReference>
<organism evidence="2">
    <name type="scientific">marine sediment metagenome</name>
    <dbReference type="NCBI Taxonomy" id="412755"/>
    <lineage>
        <taxon>unclassified sequences</taxon>
        <taxon>metagenomes</taxon>
        <taxon>ecological metagenomes</taxon>
    </lineage>
</organism>
<feature type="domain" description="PIN" evidence="1">
    <location>
        <begin position="3"/>
        <end position="99"/>
    </location>
</feature>
<dbReference type="InterPro" id="IPR029060">
    <property type="entry name" value="PIN-like_dom_sf"/>
</dbReference>
<proteinExistence type="predicted"/>
<comment type="caution">
    <text evidence="2">The sequence shown here is derived from an EMBL/GenBank/DDBJ whole genome shotgun (WGS) entry which is preliminary data.</text>
</comment>
<protein>
    <recommendedName>
        <fullName evidence="1">PIN domain-containing protein</fullName>
    </recommendedName>
</protein>
<evidence type="ECO:0000259" key="1">
    <source>
        <dbReference type="Pfam" id="PF13470"/>
    </source>
</evidence>
<reference evidence="2" key="1">
    <citation type="journal article" date="2014" name="Front. Microbiol.">
        <title>High frequency of phylogenetically diverse reductive dehalogenase-homologous genes in deep subseafloor sedimentary metagenomes.</title>
        <authorList>
            <person name="Kawai M."/>
            <person name="Futagami T."/>
            <person name="Toyoda A."/>
            <person name="Takaki Y."/>
            <person name="Nishi S."/>
            <person name="Hori S."/>
            <person name="Arai W."/>
            <person name="Tsubouchi T."/>
            <person name="Morono Y."/>
            <person name="Uchiyama I."/>
            <person name="Ito T."/>
            <person name="Fujiyama A."/>
            <person name="Inagaki F."/>
            <person name="Takami H."/>
        </authorList>
    </citation>
    <scope>NUCLEOTIDE SEQUENCE</scope>
    <source>
        <strain evidence="2">Expedition CK06-06</strain>
    </source>
</reference>
<dbReference type="PANTHER" id="PTHR34610">
    <property type="entry name" value="SSL7007 PROTEIN"/>
    <property type="match status" value="1"/>
</dbReference>
<evidence type="ECO:0000313" key="2">
    <source>
        <dbReference type="EMBL" id="GAG15157.1"/>
    </source>
</evidence>
<gene>
    <name evidence="2" type="ORF">S01H1_59698</name>
</gene>
<sequence length="103" mass="12105">MLKLIIDTNIWISFLIGKNLKGLHYFLQDNRFQIITSNEQISELIDVLSRPKLQKYFSKVQVIDFLKLIELKSKIVDHKAKIDICRDPKDNYLLGMAIKMLII</sequence>
<dbReference type="InterPro" id="IPR002716">
    <property type="entry name" value="PIN_dom"/>
</dbReference>
<name>X0VVK1_9ZZZZ</name>